<dbReference type="GO" id="GO:0000772">
    <property type="term" value="F:mating pheromone activity"/>
    <property type="evidence" value="ECO:0007669"/>
    <property type="project" value="InterPro"/>
</dbReference>
<sequence>MDFHFELSFESLDSFLASSDDISSVEMAKMLETQPKNDEFSSHLVLPIDQEQYGDPTNRAFCVIA</sequence>
<evidence type="ECO:0000313" key="2">
    <source>
        <dbReference type="Proteomes" id="UP000807306"/>
    </source>
</evidence>
<keyword evidence="2" id="KW-1185">Reference proteome</keyword>
<gene>
    <name evidence="1" type="ORF">CPB83DRAFT_858241</name>
</gene>
<dbReference type="EMBL" id="MU157874">
    <property type="protein sequence ID" value="KAF9526207.1"/>
    <property type="molecule type" value="Genomic_DNA"/>
</dbReference>
<dbReference type="Pfam" id="PF08015">
    <property type="entry name" value="Pheromone"/>
    <property type="match status" value="1"/>
</dbReference>
<name>A0A9P6EBU3_9AGAR</name>
<evidence type="ECO:0008006" key="3">
    <source>
        <dbReference type="Google" id="ProtNLM"/>
    </source>
</evidence>
<protein>
    <recommendedName>
        <fullName evidence="3">Pheromone</fullName>
    </recommendedName>
</protein>
<proteinExistence type="predicted"/>
<accession>A0A9P6EBU3</accession>
<organism evidence="1 2">
    <name type="scientific">Crepidotus variabilis</name>
    <dbReference type="NCBI Taxonomy" id="179855"/>
    <lineage>
        <taxon>Eukaryota</taxon>
        <taxon>Fungi</taxon>
        <taxon>Dikarya</taxon>
        <taxon>Basidiomycota</taxon>
        <taxon>Agaricomycotina</taxon>
        <taxon>Agaricomycetes</taxon>
        <taxon>Agaricomycetidae</taxon>
        <taxon>Agaricales</taxon>
        <taxon>Agaricineae</taxon>
        <taxon>Crepidotaceae</taxon>
        <taxon>Crepidotus</taxon>
    </lineage>
</organism>
<reference evidence="1" key="1">
    <citation type="submission" date="2020-11" db="EMBL/GenBank/DDBJ databases">
        <authorList>
            <consortium name="DOE Joint Genome Institute"/>
            <person name="Ahrendt S."/>
            <person name="Riley R."/>
            <person name="Andreopoulos W."/>
            <person name="Labutti K."/>
            <person name="Pangilinan J."/>
            <person name="Ruiz-Duenas F.J."/>
            <person name="Barrasa J.M."/>
            <person name="Sanchez-Garcia M."/>
            <person name="Camarero S."/>
            <person name="Miyauchi S."/>
            <person name="Serrano A."/>
            <person name="Linde D."/>
            <person name="Babiker R."/>
            <person name="Drula E."/>
            <person name="Ayuso-Fernandez I."/>
            <person name="Pacheco R."/>
            <person name="Padilla G."/>
            <person name="Ferreira P."/>
            <person name="Barriuso J."/>
            <person name="Kellner H."/>
            <person name="Castanera R."/>
            <person name="Alfaro M."/>
            <person name="Ramirez L."/>
            <person name="Pisabarro A.G."/>
            <person name="Kuo A."/>
            <person name="Tritt A."/>
            <person name="Lipzen A."/>
            <person name="He G."/>
            <person name="Yan M."/>
            <person name="Ng V."/>
            <person name="Cullen D."/>
            <person name="Martin F."/>
            <person name="Rosso M.-N."/>
            <person name="Henrissat B."/>
            <person name="Hibbett D."/>
            <person name="Martinez A.T."/>
            <person name="Grigoriev I.V."/>
        </authorList>
    </citation>
    <scope>NUCLEOTIDE SEQUENCE</scope>
    <source>
        <strain evidence="1">CBS 506.95</strain>
    </source>
</reference>
<dbReference type="AlphaFoldDB" id="A0A9P6EBU3"/>
<comment type="caution">
    <text evidence="1">The sequence shown here is derived from an EMBL/GenBank/DDBJ whole genome shotgun (WGS) entry which is preliminary data.</text>
</comment>
<dbReference type="Proteomes" id="UP000807306">
    <property type="component" value="Unassembled WGS sequence"/>
</dbReference>
<dbReference type="InterPro" id="IPR012597">
    <property type="entry name" value="Pheromone"/>
</dbReference>
<evidence type="ECO:0000313" key="1">
    <source>
        <dbReference type="EMBL" id="KAF9526207.1"/>
    </source>
</evidence>
<dbReference type="GO" id="GO:0016020">
    <property type="term" value="C:membrane"/>
    <property type="evidence" value="ECO:0007669"/>
    <property type="project" value="InterPro"/>
</dbReference>